<evidence type="ECO:0000313" key="1">
    <source>
        <dbReference type="EMBL" id="GIY71451.1"/>
    </source>
</evidence>
<comment type="caution">
    <text evidence="1">The sequence shown here is derived from an EMBL/GenBank/DDBJ whole genome shotgun (WGS) entry which is preliminary data.</text>
</comment>
<organism evidence="1 2">
    <name type="scientific">Caerostris extrusa</name>
    <name type="common">Bark spider</name>
    <name type="synonym">Caerostris bankana</name>
    <dbReference type="NCBI Taxonomy" id="172846"/>
    <lineage>
        <taxon>Eukaryota</taxon>
        <taxon>Metazoa</taxon>
        <taxon>Ecdysozoa</taxon>
        <taxon>Arthropoda</taxon>
        <taxon>Chelicerata</taxon>
        <taxon>Arachnida</taxon>
        <taxon>Araneae</taxon>
        <taxon>Araneomorphae</taxon>
        <taxon>Entelegynae</taxon>
        <taxon>Araneoidea</taxon>
        <taxon>Araneidae</taxon>
        <taxon>Caerostris</taxon>
    </lineage>
</organism>
<dbReference type="Proteomes" id="UP001054945">
    <property type="component" value="Unassembled WGS sequence"/>
</dbReference>
<keyword evidence="2" id="KW-1185">Reference proteome</keyword>
<protein>
    <submittedName>
        <fullName evidence="1">Uncharacterized protein</fullName>
    </submittedName>
</protein>
<gene>
    <name evidence="1" type="ORF">CEXT_671331</name>
</gene>
<dbReference type="EMBL" id="BPLR01014810">
    <property type="protein sequence ID" value="GIY71451.1"/>
    <property type="molecule type" value="Genomic_DNA"/>
</dbReference>
<dbReference type="AlphaFoldDB" id="A0AAV4VLW5"/>
<reference evidence="1 2" key="1">
    <citation type="submission" date="2021-06" db="EMBL/GenBank/DDBJ databases">
        <title>Caerostris extrusa draft genome.</title>
        <authorList>
            <person name="Kono N."/>
            <person name="Arakawa K."/>
        </authorList>
    </citation>
    <scope>NUCLEOTIDE SEQUENCE [LARGE SCALE GENOMIC DNA]</scope>
</reference>
<evidence type="ECO:0000313" key="2">
    <source>
        <dbReference type="Proteomes" id="UP001054945"/>
    </source>
</evidence>
<feature type="non-terminal residue" evidence="1">
    <location>
        <position position="1"/>
    </location>
</feature>
<proteinExistence type="predicted"/>
<sequence length="66" mass="7396">IHVACCIFLLTRADAPWNTNLVNKFQEAAKIVVWGNAKISRVLSHHGKVSIDNDKIEPMICSHFPP</sequence>
<accession>A0AAV4VLW5</accession>
<name>A0AAV4VLW5_CAEEX</name>